<protein>
    <submittedName>
        <fullName evidence="2">Uncharacterized protein</fullName>
    </submittedName>
</protein>
<gene>
    <name evidence="2" type="ORF">B456_007G063200</name>
</gene>
<feature type="region of interest" description="Disordered" evidence="1">
    <location>
        <begin position="1"/>
        <end position="22"/>
    </location>
</feature>
<dbReference type="OMA" id="MITEIEM"/>
<evidence type="ECO:0000256" key="1">
    <source>
        <dbReference type="SAM" id="MobiDB-lite"/>
    </source>
</evidence>
<dbReference type="Proteomes" id="UP000032304">
    <property type="component" value="Chromosome 7"/>
</dbReference>
<keyword evidence="3" id="KW-1185">Reference proteome</keyword>
<feature type="compositionally biased region" description="Low complexity" evidence="1">
    <location>
        <begin position="1"/>
        <end position="17"/>
    </location>
</feature>
<evidence type="ECO:0000313" key="2">
    <source>
        <dbReference type="EMBL" id="KJB40435.1"/>
    </source>
</evidence>
<reference evidence="2 3" key="1">
    <citation type="journal article" date="2012" name="Nature">
        <title>Repeated polyploidization of Gossypium genomes and the evolution of spinnable cotton fibres.</title>
        <authorList>
            <person name="Paterson A.H."/>
            <person name="Wendel J.F."/>
            <person name="Gundlach H."/>
            <person name="Guo H."/>
            <person name="Jenkins J."/>
            <person name="Jin D."/>
            <person name="Llewellyn D."/>
            <person name="Showmaker K.C."/>
            <person name="Shu S."/>
            <person name="Udall J."/>
            <person name="Yoo M.J."/>
            <person name="Byers R."/>
            <person name="Chen W."/>
            <person name="Doron-Faigenboim A."/>
            <person name="Duke M.V."/>
            <person name="Gong L."/>
            <person name="Grimwood J."/>
            <person name="Grover C."/>
            <person name="Grupp K."/>
            <person name="Hu G."/>
            <person name="Lee T.H."/>
            <person name="Li J."/>
            <person name="Lin L."/>
            <person name="Liu T."/>
            <person name="Marler B.S."/>
            <person name="Page J.T."/>
            <person name="Roberts A.W."/>
            <person name="Romanel E."/>
            <person name="Sanders W.S."/>
            <person name="Szadkowski E."/>
            <person name="Tan X."/>
            <person name="Tang H."/>
            <person name="Xu C."/>
            <person name="Wang J."/>
            <person name="Wang Z."/>
            <person name="Zhang D."/>
            <person name="Zhang L."/>
            <person name="Ashrafi H."/>
            <person name="Bedon F."/>
            <person name="Bowers J.E."/>
            <person name="Brubaker C.L."/>
            <person name="Chee P.W."/>
            <person name="Das S."/>
            <person name="Gingle A.R."/>
            <person name="Haigler C.H."/>
            <person name="Harker D."/>
            <person name="Hoffmann L.V."/>
            <person name="Hovav R."/>
            <person name="Jones D.C."/>
            <person name="Lemke C."/>
            <person name="Mansoor S."/>
            <person name="ur Rahman M."/>
            <person name="Rainville L.N."/>
            <person name="Rambani A."/>
            <person name="Reddy U.K."/>
            <person name="Rong J.K."/>
            <person name="Saranga Y."/>
            <person name="Scheffler B.E."/>
            <person name="Scheffler J.A."/>
            <person name="Stelly D.M."/>
            <person name="Triplett B.A."/>
            <person name="Van Deynze A."/>
            <person name="Vaslin M.F."/>
            <person name="Waghmare V.N."/>
            <person name="Walford S.A."/>
            <person name="Wright R.J."/>
            <person name="Zaki E.A."/>
            <person name="Zhang T."/>
            <person name="Dennis E.S."/>
            <person name="Mayer K.F."/>
            <person name="Peterson D.G."/>
            <person name="Rokhsar D.S."/>
            <person name="Wang X."/>
            <person name="Schmutz J."/>
        </authorList>
    </citation>
    <scope>NUCLEOTIDE SEQUENCE [LARGE SCALE GENOMIC DNA]</scope>
</reference>
<evidence type="ECO:0000313" key="3">
    <source>
        <dbReference type="Proteomes" id="UP000032304"/>
    </source>
</evidence>
<dbReference type="Gramene" id="KJB40435">
    <property type="protein sequence ID" value="KJB40435"/>
    <property type="gene ID" value="B456_007G063200"/>
</dbReference>
<dbReference type="EMBL" id="CM001746">
    <property type="protein sequence ID" value="KJB40435.1"/>
    <property type="molecule type" value="Genomic_DNA"/>
</dbReference>
<organism evidence="2 3">
    <name type="scientific">Gossypium raimondii</name>
    <name type="common">Peruvian cotton</name>
    <name type="synonym">Gossypium klotzschianum subsp. raimondii</name>
    <dbReference type="NCBI Taxonomy" id="29730"/>
    <lineage>
        <taxon>Eukaryota</taxon>
        <taxon>Viridiplantae</taxon>
        <taxon>Streptophyta</taxon>
        <taxon>Embryophyta</taxon>
        <taxon>Tracheophyta</taxon>
        <taxon>Spermatophyta</taxon>
        <taxon>Magnoliopsida</taxon>
        <taxon>eudicotyledons</taxon>
        <taxon>Gunneridae</taxon>
        <taxon>Pentapetalae</taxon>
        <taxon>rosids</taxon>
        <taxon>malvids</taxon>
        <taxon>Malvales</taxon>
        <taxon>Malvaceae</taxon>
        <taxon>Malvoideae</taxon>
        <taxon>Gossypium</taxon>
    </lineage>
</organism>
<dbReference type="AlphaFoldDB" id="A0A0D2T9W5"/>
<name>A0A0D2T9W5_GOSRA</name>
<accession>A0A0D2T9W5</accession>
<proteinExistence type="predicted"/>
<sequence length="110" mass="12476">MSESKSCLVKSQKSSSKLDSDMAAAAEQLIQLSDEDNNNSSSCTTTTTKTKMIQGKRSCEDITCAKIEEIFGKEDEILRPVHKKQKYKSLDRIYKETKPIKVSYGNNLWY</sequence>